<dbReference type="InterPro" id="IPR013324">
    <property type="entry name" value="RNA_pol_sigma_r3/r4-like"/>
</dbReference>
<accession>A0A846X034</accession>
<feature type="domain" description="RNA polymerase sigma-70 region 4" evidence="1">
    <location>
        <begin position="15"/>
        <end position="60"/>
    </location>
</feature>
<dbReference type="SUPFAM" id="SSF88659">
    <property type="entry name" value="Sigma3 and sigma4 domains of RNA polymerase sigma factors"/>
    <property type="match status" value="1"/>
</dbReference>
<sequence length="63" mass="7182">MRVGHGAHDARIRAALPPELYRVLHLRVVQRRTVGETAAQLRITPSTVRLRQHRALQRIRGGL</sequence>
<evidence type="ECO:0000313" key="3">
    <source>
        <dbReference type="Proteomes" id="UP000582646"/>
    </source>
</evidence>
<gene>
    <name evidence="2" type="ORF">HF999_04795</name>
</gene>
<organism evidence="2 3">
    <name type="scientific">Tsukamurella spumae</name>
    <dbReference type="NCBI Taxonomy" id="44753"/>
    <lineage>
        <taxon>Bacteria</taxon>
        <taxon>Bacillati</taxon>
        <taxon>Actinomycetota</taxon>
        <taxon>Actinomycetes</taxon>
        <taxon>Mycobacteriales</taxon>
        <taxon>Tsukamurellaceae</taxon>
        <taxon>Tsukamurella</taxon>
    </lineage>
</organism>
<reference evidence="2 3" key="1">
    <citation type="submission" date="2020-04" db="EMBL/GenBank/DDBJ databases">
        <title>MicrobeNet Type strains.</title>
        <authorList>
            <person name="Nicholson A.C."/>
        </authorList>
    </citation>
    <scope>NUCLEOTIDE SEQUENCE [LARGE SCALE GENOMIC DNA]</scope>
    <source>
        <strain evidence="2 3">DSM 44113</strain>
    </source>
</reference>
<dbReference type="InterPro" id="IPR036388">
    <property type="entry name" value="WH-like_DNA-bd_sf"/>
</dbReference>
<dbReference type="Gene3D" id="1.10.10.10">
    <property type="entry name" value="Winged helix-like DNA-binding domain superfamily/Winged helix DNA-binding domain"/>
    <property type="match status" value="1"/>
</dbReference>
<dbReference type="GO" id="GO:0003700">
    <property type="term" value="F:DNA-binding transcription factor activity"/>
    <property type="evidence" value="ECO:0007669"/>
    <property type="project" value="InterPro"/>
</dbReference>
<protein>
    <recommendedName>
        <fullName evidence="1">RNA polymerase sigma-70 region 4 domain-containing protein</fullName>
    </recommendedName>
</protein>
<dbReference type="AlphaFoldDB" id="A0A846X034"/>
<name>A0A846X034_9ACTN</name>
<proteinExistence type="predicted"/>
<dbReference type="EMBL" id="JAAXOQ010000004">
    <property type="protein sequence ID" value="NKY17689.1"/>
    <property type="molecule type" value="Genomic_DNA"/>
</dbReference>
<dbReference type="InterPro" id="IPR007630">
    <property type="entry name" value="RNA_pol_sigma70_r4"/>
</dbReference>
<keyword evidence="3" id="KW-1185">Reference proteome</keyword>
<evidence type="ECO:0000259" key="1">
    <source>
        <dbReference type="Pfam" id="PF04545"/>
    </source>
</evidence>
<dbReference type="Pfam" id="PF04545">
    <property type="entry name" value="Sigma70_r4"/>
    <property type="match status" value="1"/>
</dbReference>
<dbReference type="GO" id="GO:0006352">
    <property type="term" value="P:DNA-templated transcription initiation"/>
    <property type="evidence" value="ECO:0007669"/>
    <property type="project" value="InterPro"/>
</dbReference>
<dbReference type="Proteomes" id="UP000582646">
    <property type="component" value="Unassembled WGS sequence"/>
</dbReference>
<comment type="caution">
    <text evidence="2">The sequence shown here is derived from an EMBL/GenBank/DDBJ whole genome shotgun (WGS) entry which is preliminary data.</text>
</comment>
<evidence type="ECO:0000313" key="2">
    <source>
        <dbReference type="EMBL" id="NKY17689.1"/>
    </source>
</evidence>